<organism evidence="2 3">
    <name type="scientific">Dendrobium catenatum</name>
    <dbReference type="NCBI Taxonomy" id="906689"/>
    <lineage>
        <taxon>Eukaryota</taxon>
        <taxon>Viridiplantae</taxon>
        <taxon>Streptophyta</taxon>
        <taxon>Embryophyta</taxon>
        <taxon>Tracheophyta</taxon>
        <taxon>Spermatophyta</taxon>
        <taxon>Magnoliopsida</taxon>
        <taxon>Liliopsida</taxon>
        <taxon>Asparagales</taxon>
        <taxon>Orchidaceae</taxon>
        <taxon>Epidendroideae</taxon>
        <taxon>Malaxideae</taxon>
        <taxon>Dendrobiinae</taxon>
        <taxon>Dendrobium</taxon>
    </lineage>
</organism>
<keyword evidence="3" id="KW-1185">Reference proteome</keyword>
<feature type="domain" description="BAH" evidence="1">
    <location>
        <begin position="58"/>
        <end position="196"/>
    </location>
</feature>
<dbReference type="Proteomes" id="UP000233837">
    <property type="component" value="Unassembled WGS sequence"/>
</dbReference>
<gene>
    <name evidence="2" type="primary">CMT2</name>
    <name evidence="2" type="ORF">MA16_Dca003894</name>
</gene>
<dbReference type="GO" id="GO:0032259">
    <property type="term" value="P:methylation"/>
    <property type="evidence" value="ECO:0007669"/>
    <property type="project" value="UniProtKB-KW"/>
</dbReference>
<dbReference type="GO" id="GO:0003682">
    <property type="term" value="F:chromatin binding"/>
    <property type="evidence" value="ECO:0007669"/>
    <property type="project" value="InterPro"/>
</dbReference>
<sequence>MDCKLSFFRQQFERSPVGGKARESCRSSWTAVLGSRIFGELVEFENVIEKNKGWREFATKGRNDRGKIRKKAEKGRPDYVGRILEFFKTTKGENYFTVQWFFRADDTRSSLCEMGFEKLGNGKERRRGTRSLLRRKQVDSYRVKAQEGGHQLAKELSVHQLVAIGVECEHMDLNDECAVIIGSIVDMEGLLAEEQTMTRKEHN</sequence>
<proteinExistence type="predicted"/>
<keyword evidence="2" id="KW-0489">Methyltransferase</keyword>
<protein>
    <submittedName>
        <fullName evidence="2">DNA (Cytosine-5)-methyltransferase CMT2</fullName>
    </submittedName>
</protein>
<dbReference type="Gene3D" id="2.30.30.490">
    <property type="match status" value="1"/>
</dbReference>
<dbReference type="STRING" id="906689.A0A2I0X1V5"/>
<dbReference type="EMBL" id="KZ502211">
    <property type="protein sequence ID" value="PKU81877.1"/>
    <property type="molecule type" value="Genomic_DNA"/>
</dbReference>
<dbReference type="AlphaFoldDB" id="A0A2I0X1V5"/>
<evidence type="ECO:0000313" key="2">
    <source>
        <dbReference type="EMBL" id="PKU81877.1"/>
    </source>
</evidence>
<reference evidence="2 3" key="1">
    <citation type="journal article" date="2016" name="Sci. Rep.">
        <title>The Dendrobium catenatum Lindl. genome sequence provides insights into polysaccharide synthase, floral development and adaptive evolution.</title>
        <authorList>
            <person name="Zhang G.Q."/>
            <person name="Xu Q."/>
            <person name="Bian C."/>
            <person name="Tsai W.C."/>
            <person name="Yeh C.M."/>
            <person name="Liu K.W."/>
            <person name="Yoshida K."/>
            <person name="Zhang L.S."/>
            <person name="Chang S.B."/>
            <person name="Chen F."/>
            <person name="Shi Y."/>
            <person name="Su Y.Y."/>
            <person name="Zhang Y.Q."/>
            <person name="Chen L.J."/>
            <person name="Yin Y."/>
            <person name="Lin M."/>
            <person name="Huang H."/>
            <person name="Deng H."/>
            <person name="Wang Z.W."/>
            <person name="Zhu S.L."/>
            <person name="Zhao X."/>
            <person name="Deng C."/>
            <person name="Niu S.C."/>
            <person name="Huang J."/>
            <person name="Wang M."/>
            <person name="Liu G.H."/>
            <person name="Yang H.J."/>
            <person name="Xiao X.J."/>
            <person name="Hsiao Y.Y."/>
            <person name="Wu W.L."/>
            <person name="Chen Y.Y."/>
            <person name="Mitsuda N."/>
            <person name="Ohme-Takagi M."/>
            <person name="Luo Y.B."/>
            <person name="Van de Peer Y."/>
            <person name="Liu Z.J."/>
        </authorList>
    </citation>
    <scope>NUCLEOTIDE SEQUENCE [LARGE SCALE GENOMIC DNA]</scope>
    <source>
        <tissue evidence="2">The whole plant</tissue>
    </source>
</reference>
<accession>A0A2I0X1V5</accession>
<reference evidence="2 3" key="2">
    <citation type="journal article" date="2017" name="Nature">
        <title>The Apostasia genome and the evolution of orchids.</title>
        <authorList>
            <person name="Zhang G.Q."/>
            <person name="Liu K.W."/>
            <person name="Li Z."/>
            <person name="Lohaus R."/>
            <person name="Hsiao Y.Y."/>
            <person name="Niu S.C."/>
            <person name="Wang J.Y."/>
            <person name="Lin Y.C."/>
            <person name="Xu Q."/>
            <person name="Chen L.J."/>
            <person name="Yoshida K."/>
            <person name="Fujiwara S."/>
            <person name="Wang Z.W."/>
            <person name="Zhang Y.Q."/>
            <person name="Mitsuda N."/>
            <person name="Wang M."/>
            <person name="Liu G.H."/>
            <person name="Pecoraro L."/>
            <person name="Huang H.X."/>
            <person name="Xiao X.J."/>
            <person name="Lin M."/>
            <person name="Wu X.Y."/>
            <person name="Wu W.L."/>
            <person name="Chen Y.Y."/>
            <person name="Chang S.B."/>
            <person name="Sakamoto S."/>
            <person name="Ohme-Takagi M."/>
            <person name="Yagi M."/>
            <person name="Zeng S.J."/>
            <person name="Shen C.Y."/>
            <person name="Yeh C.M."/>
            <person name="Luo Y.B."/>
            <person name="Tsai W.C."/>
            <person name="Van de Peer Y."/>
            <person name="Liu Z.J."/>
        </authorList>
    </citation>
    <scope>NUCLEOTIDE SEQUENCE [LARGE SCALE GENOMIC DNA]</scope>
    <source>
        <tissue evidence="2">The whole plant</tissue>
    </source>
</reference>
<dbReference type="GO" id="GO:0008168">
    <property type="term" value="F:methyltransferase activity"/>
    <property type="evidence" value="ECO:0007669"/>
    <property type="project" value="UniProtKB-KW"/>
</dbReference>
<keyword evidence="2" id="KW-0808">Transferase</keyword>
<dbReference type="InterPro" id="IPR001025">
    <property type="entry name" value="BAH_dom"/>
</dbReference>
<evidence type="ECO:0000259" key="1">
    <source>
        <dbReference type="PROSITE" id="PS51038"/>
    </source>
</evidence>
<evidence type="ECO:0000313" key="3">
    <source>
        <dbReference type="Proteomes" id="UP000233837"/>
    </source>
</evidence>
<dbReference type="InterPro" id="IPR043151">
    <property type="entry name" value="BAH_sf"/>
</dbReference>
<name>A0A2I0X1V5_9ASPA</name>
<dbReference type="PROSITE" id="PS51038">
    <property type="entry name" value="BAH"/>
    <property type="match status" value="1"/>
</dbReference>